<dbReference type="AlphaFoldDB" id="A0ABD2K0H3"/>
<dbReference type="PANTHER" id="PTHR36944:SF4">
    <property type="entry name" value="CPG4 DOMAIN-CONTAINING PROTEIN"/>
    <property type="match status" value="1"/>
</dbReference>
<dbReference type="EMBL" id="JBICBT010000865">
    <property type="protein sequence ID" value="KAL3096348.1"/>
    <property type="molecule type" value="Genomic_DNA"/>
</dbReference>
<sequence length="622" mass="71163">MTPSLNTITHLINHPILITTLFPLLIIVAISGVSVLEDAQNCDGNCIQEMERLIEATPSSTGLSVNPFVYSAGQNFMHKFFSRVCDAYRGVDECMIRCESRSKQVSELKAAYSGLQFVCKEQREEFFSSLPCLSENESKGAQRCSLQINQSHMTTVLFTNSIVSREFHSMQLRFSSLCRDLSSVVRCMVPIIKDNCGEKPANLLLKFIGLEFSSFELLYRQLGFDAPLPASCRALIKFALANDRAEQQKARLFTKLRTNSLNFVDNDHQKSKSENCVFILQPSQLGLGIALVSRRFDGRVDEHLTTRKWKLDYMDICCKIGENGAKEMAVKTFWPLKMLPIPQKQLPNNIIGFHRILINYIDHNVVAFLRHFLPIFASYGTNLDIQTESDRVLAFVVRNIWPMLRSEIRAIEFIHHNNLHHFRQSSSSILRDCQTLHSVFSYEQFPAFPADDSATATDCQALAKWLLCSPPRPDGSPRMFHCELEFSEQELTSKIDEFKADFLDASSPANFIINIWFHSSTHTSILSFDLTNDMTGERMVLTKTVRNYGTVTVPEYCTKFVMARSPMCRDENKWAKWEKEAEEWEHRMGQRNRNIIDIYVDEENLDVGLLNTISSSNDEQQK</sequence>
<organism evidence="2 3">
    <name type="scientific">Heterodera trifolii</name>
    <dbReference type="NCBI Taxonomy" id="157864"/>
    <lineage>
        <taxon>Eukaryota</taxon>
        <taxon>Metazoa</taxon>
        <taxon>Ecdysozoa</taxon>
        <taxon>Nematoda</taxon>
        <taxon>Chromadorea</taxon>
        <taxon>Rhabditida</taxon>
        <taxon>Tylenchina</taxon>
        <taxon>Tylenchomorpha</taxon>
        <taxon>Tylenchoidea</taxon>
        <taxon>Heteroderidae</taxon>
        <taxon>Heteroderinae</taxon>
        <taxon>Heterodera</taxon>
    </lineage>
</organism>
<reference evidence="2 3" key="1">
    <citation type="submission" date="2024-10" db="EMBL/GenBank/DDBJ databases">
        <authorList>
            <person name="Kim D."/>
        </authorList>
    </citation>
    <scope>NUCLEOTIDE SEQUENCE [LARGE SCALE GENOMIC DNA]</scope>
    <source>
        <strain evidence="2">BH-2024</strain>
    </source>
</reference>
<evidence type="ECO:0000313" key="2">
    <source>
        <dbReference type="EMBL" id="KAL3096348.1"/>
    </source>
</evidence>
<evidence type="ECO:0000256" key="1">
    <source>
        <dbReference type="SAM" id="Phobius"/>
    </source>
</evidence>
<keyword evidence="1" id="KW-0472">Membrane</keyword>
<name>A0ABD2K0H3_9BILA</name>
<protein>
    <submittedName>
        <fullName evidence="2">Uncharacterized protein</fullName>
    </submittedName>
</protein>
<keyword evidence="1" id="KW-0812">Transmembrane</keyword>
<keyword evidence="1" id="KW-1133">Transmembrane helix</keyword>
<keyword evidence="3" id="KW-1185">Reference proteome</keyword>
<evidence type="ECO:0000313" key="3">
    <source>
        <dbReference type="Proteomes" id="UP001620626"/>
    </source>
</evidence>
<proteinExistence type="predicted"/>
<dbReference type="Proteomes" id="UP001620626">
    <property type="component" value="Unassembled WGS sequence"/>
</dbReference>
<feature type="transmembrane region" description="Helical" evidence="1">
    <location>
        <begin position="12"/>
        <end position="36"/>
    </location>
</feature>
<gene>
    <name evidence="2" type="ORF">niasHT_026315</name>
</gene>
<accession>A0ABD2K0H3</accession>
<dbReference type="PANTHER" id="PTHR36944">
    <property type="entry name" value="PROTEIN CBG02791-RELATED"/>
    <property type="match status" value="1"/>
</dbReference>
<comment type="caution">
    <text evidence="2">The sequence shown here is derived from an EMBL/GenBank/DDBJ whole genome shotgun (WGS) entry which is preliminary data.</text>
</comment>